<feature type="compositionally biased region" description="Low complexity" evidence="1">
    <location>
        <begin position="383"/>
        <end position="393"/>
    </location>
</feature>
<protein>
    <submittedName>
        <fullName evidence="2">Uncharacterized protein</fullName>
    </submittedName>
</protein>
<feature type="compositionally biased region" description="Basic and acidic residues" evidence="1">
    <location>
        <begin position="394"/>
        <end position="414"/>
    </location>
</feature>
<keyword evidence="3" id="KW-1185">Reference proteome</keyword>
<dbReference type="AlphaFoldDB" id="A0A1H7PTQ5"/>
<feature type="compositionally biased region" description="Basic and acidic residues" evidence="1">
    <location>
        <begin position="290"/>
        <end position="323"/>
    </location>
</feature>
<dbReference type="Pfam" id="PF20245">
    <property type="entry name" value="DUF6600"/>
    <property type="match status" value="1"/>
</dbReference>
<evidence type="ECO:0000313" key="3">
    <source>
        <dbReference type="Proteomes" id="UP000199421"/>
    </source>
</evidence>
<dbReference type="OrthoDB" id="5485224at2"/>
<proteinExistence type="predicted"/>
<reference evidence="3" key="1">
    <citation type="submission" date="2016-10" db="EMBL/GenBank/DDBJ databases">
        <authorList>
            <person name="Varghese N."/>
            <person name="Submissions S."/>
        </authorList>
    </citation>
    <scope>NUCLEOTIDE SEQUENCE [LARGE SCALE GENOMIC DNA]</scope>
    <source>
        <strain evidence="3">DSM 18733</strain>
    </source>
</reference>
<dbReference type="STRING" id="407022.SAMN05661044_02344"/>
<name>A0A1H7PTQ5_OLID1</name>
<feature type="region of interest" description="Disordered" evidence="1">
    <location>
        <begin position="210"/>
        <end position="414"/>
    </location>
</feature>
<feature type="compositionally biased region" description="Polar residues" evidence="1">
    <location>
        <begin position="254"/>
        <end position="276"/>
    </location>
</feature>
<dbReference type="Proteomes" id="UP000199421">
    <property type="component" value="Unassembled WGS sequence"/>
</dbReference>
<accession>A0A1H7PTQ5</accession>
<organism evidence="2 3">
    <name type="scientific">Olivibacter domesticus</name>
    <name type="common">Pseudosphingobacterium domesticum</name>
    <dbReference type="NCBI Taxonomy" id="407022"/>
    <lineage>
        <taxon>Bacteria</taxon>
        <taxon>Pseudomonadati</taxon>
        <taxon>Bacteroidota</taxon>
        <taxon>Sphingobacteriia</taxon>
        <taxon>Sphingobacteriales</taxon>
        <taxon>Sphingobacteriaceae</taxon>
        <taxon>Olivibacter</taxon>
    </lineage>
</organism>
<feature type="compositionally biased region" description="Polar residues" evidence="1">
    <location>
        <begin position="362"/>
        <end position="372"/>
    </location>
</feature>
<evidence type="ECO:0000256" key="1">
    <source>
        <dbReference type="SAM" id="MobiDB-lite"/>
    </source>
</evidence>
<feature type="compositionally biased region" description="Low complexity" evidence="1">
    <location>
        <begin position="277"/>
        <end position="289"/>
    </location>
</feature>
<evidence type="ECO:0000313" key="2">
    <source>
        <dbReference type="EMBL" id="SEL38754.1"/>
    </source>
</evidence>
<gene>
    <name evidence="2" type="ORF">SAMN05661044_02344</name>
</gene>
<dbReference type="RefSeq" id="WP_093324275.1">
    <property type="nucleotide sequence ID" value="NZ_FOAF01000002.1"/>
</dbReference>
<dbReference type="EMBL" id="FOAF01000002">
    <property type="protein sequence ID" value="SEL38754.1"/>
    <property type="molecule type" value="Genomic_DNA"/>
</dbReference>
<feature type="compositionally biased region" description="Polar residues" evidence="1">
    <location>
        <begin position="324"/>
        <end position="355"/>
    </location>
</feature>
<sequence>MKTLNNIHILLFSFIFLFFFGMSEKVNAQPGITVSFQQFYDELSPYGEWVDDPEYGYIWVPNVASDFQPYATNGRWVMTDYGNTWVSNYDWGWAPFHYGRWNHHRRFGWTWVPGYEWGPAWVNWRSGGGYYGWAPLGPGMSFGVSINIPSSYWVFVPQRYILSPRIHSYYAPRRNVVNVYNRTTIINNTYVHNNRTYITGPRRNEIQRVTRSSIPVHRITNASRPGSGRVTGRSVEIYRPNVTRSNEARPGRVASTNNIRSNRPSNGRTDNRTNTQTSRPSSRNGSISSRRIERESTPNNAGERRGREQRSVEPKINETRTRESNNINRSTPNNSGRTQRDNSTGRSSSVRSNRNTPERVQGNRSSNGSRPNVQPRVQRSEQSRPSSPRQPSRTNERQNRGNERSERASRSTRG</sequence>
<dbReference type="InterPro" id="IPR046535">
    <property type="entry name" value="DUF6600"/>
</dbReference>